<feature type="domain" description="ATPase AAA-type core" evidence="1">
    <location>
        <begin position="248"/>
        <end position="383"/>
    </location>
</feature>
<dbReference type="InterPro" id="IPR027417">
    <property type="entry name" value="P-loop_NTPase"/>
</dbReference>
<proteinExistence type="predicted"/>
<dbReference type="PANTHER" id="PTHR43581:SF2">
    <property type="entry name" value="EXCINUCLEASE ATPASE SUBUNIT"/>
    <property type="match status" value="1"/>
</dbReference>
<sequence length="461" mass="51993">MRIQNLGPIKDATIKLNKLTVFIGNNGTGKTLAAYSVFAFRNWLENSFRPEFFNQEEVNALMDSGEVIFPVGESRDRLQKQVVSAFNRLNNNGEYFADFFKGPNLYVRGTSKITIDAGDLTTALRPIKGMAQSYVTGVADGDTVSRHQYLLVSEFADDYKTVKVTRTEISPMKVEAKNAPILAQDTILNYLNAGISRLFLDLYANSCYLPAERIGINVFRAQLNAQIVRERFANPGSRLNGIQQEGDVRYPYPIESYINYLNSSLMLLDQPYRKDMENEHALMTELVPGDFTFDSDNDKLAYTLDDSEGTSRSVDFNLTSSSLKSIFALDLFLRQSDNMSWLFIDEPEMNLHPTRQVAVTDLLYELSKTGTPVVVSTHSDYVVKELVNQMLTDKVDSELGNQQSAENVSVYEFAKDGVTDLGDISARETFANFDETTDNINQRYYQLLDQIERNSGDDADE</sequence>
<dbReference type="Proteomes" id="UP001597195">
    <property type="component" value="Unassembled WGS sequence"/>
</dbReference>
<evidence type="ECO:0000313" key="3">
    <source>
        <dbReference type="Proteomes" id="UP001597195"/>
    </source>
</evidence>
<evidence type="ECO:0000259" key="1">
    <source>
        <dbReference type="Pfam" id="PF13304"/>
    </source>
</evidence>
<dbReference type="RefSeq" id="WP_164508911.1">
    <property type="nucleotide sequence ID" value="NZ_JBHTOM010000016.1"/>
</dbReference>
<dbReference type="SUPFAM" id="SSF52540">
    <property type="entry name" value="P-loop containing nucleoside triphosphate hydrolases"/>
    <property type="match status" value="1"/>
</dbReference>
<organism evidence="2 3">
    <name type="scientific">Levilactobacillus fuyuanensis</name>
    <dbReference type="NCBI Taxonomy" id="2486022"/>
    <lineage>
        <taxon>Bacteria</taxon>
        <taxon>Bacillati</taxon>
        <taxon>Bacillota</taxon>
        <taxon>Bacilli</taxon>
        <taxon>Lactobacillales</taxon>
        <taxon>Lactobacillaceae</taxon>
        <taxon>Levilactobacillus</taxon>
    </lineage>
</organism>
<name>A0ABW4H5I9_9LACO</name>
<dbReference type="PANTHER" id="PTHR43581">
    <property type="entry name" value="ATP/GTP PHOSPHATASE"/>
    <property type="match status" value="1"/>
</dbReference>
<dbReference type="Pfam" id="PF13304">
    <property type="entry name" value="AAA_21"/>
    <property type="match status" value="1"/>
</dbReference>
<evidence type="ECO:0000313" key="2">
    <source>
        <dbReference type="EMBL" id="MFD1550048.1"/>
    </source>
</evidence>
<dbReference type="EMBL" id="JBHTOM010000016">
    <property type="protein sequence ID" value="MFD1550048.1"/>
    <property type="molecule type" value="Genomic_DNA"/>
</dbReference>
<reference evidence="3" key="1">
    <citation type="journal article" date="2019" name="Int. J. Syst. Evol. Microbiol.">
        <title>The Global Catalogue of Microorganisms (GCM) 10K type strain sequencing project: providing services to taxonomists for standard genome sequencing and annotation.</title>
        <authorList>
            <consortium name="The Broad Institute Genomics Platform"/>
            <consortium name="The Broad Institute Genome Sequencing Center for Infectious Disease"/>
            <person name="Wu L."/>
            <person name="Ma J."/>
        </authorList>
    </citation>
    <scope>NUCLEOTIDE SEQUENCE [LARGE SCALE GENOMIC DNA]</scope>
    <source>
        <strain evidence="3">CCM 8906</strain>
    </source>
</reference>
<dbReference type="InterPro" id="IPR051396">
    <property type="entry name" value="Bact_Antivir_Def_Nuclease"/>
</dbReference>
<keyword evidence="3" id="KW-1185">Reference proteome</keyword>
<comment type="caution">
    <text evidence="2">The sequence shown here is derived from an EMBL/GenBank/DDBJ whole genome shotgun (WGS) entry which is preliminary data.</text>
</comment>
<gene>
    <name evidence="2" type="ORF">ACFQ5T_10185</name>
</gene>
<protein>
    <submittedName>
        <fullName evidence="2">AAA family ATPase</fullName>
    </submittedName>
</protein>
<dbReference type="Gene3D" id="3.40.50.300">
    <property type="entry name" value="P-loop containing nucleotide triphosphate hydrolases"/>
    <property type="match status" value="1"/>
</dbReference>
<accession>A0ABW4H5I9</accession>
<dbReference type="InterPro" id="IPR003959">
    <property type="entry name" value="ATPase_AAA_core"/>
</dbReference>